<comment type="caution">
    <text evidence="2">The sequence shown here is derived from an EMBL/GenBank/DDBJ whole genome shotgun (WGS) entry which is preliminary data.</text>
</comment>
<dbReference type="Proteomes" id="UP001634394">
    <property type="component" value="Unassembled WGS sequence"/>
</dbReference>
<organism evidence="2 3">
    <name type="scientific">Sinanodonta woodiana</name>
    <name type="common">Chinese pond mussel</name>
    <name type="synonym">Anodonta woodiana</name>
    <dbReference type="NCBI Taxonomy" id="1069815"/>
    <lineage>
        <taxon>Eukaryota</taxon>
        <taxon>Metazoa</taxon>
        <taxon>Spiralia</taxon>
        <taxon>Lophotrochozoa</taxon>
        <taxon>Mollusca</taxon>
        <taxon>Bivalvia</taxon>
        <taxon>Autobranchia</taxon>
        <taxon>Heteroconchia</taxon>
        <taxon>Palaeoheterodonta</taxon>
        <taxon>Unionida</taxon>
        <taxon>Unionoidea</taxon>
        <taxon>Unionidae</taxon>
        <taxon>Unioninae</taxon>
        <taxon>Sinanodonta</taxon>
    </lineage>
</organism>
<feature type="region of interest" description="Disordered" evidence="1">
    <location>
        <begin position="155"/>
        <end position="174"/>
    </location>
</feature>
<evidence type="ECO:0000313" key="2">
    <source>
        <dbReference type="EMBL" id="KAL3870777.1"/>
    </source>
</evidence>
<accession>A0ABD3WA78</accession>
<gene>
    <name evidence="2" type="ORF">ACJMK2_038820</name>
</gene>
<keyword evidence="3" id="KW-1185">Reference proteome</keyword>
<proteinExistence type="predicted"/>
<feature type="compositionally biased region" description="Basic and acidic residues" evidence="1">
    <location>
        <begin position="157"/>
        <end position="174"/>
    </location>
</feature>
<evidence type="ECO:0000256" key="1">
    <source>
        <dbReference type="SAM" id="MobiDB-lite"/>
    </source>
</evidence>
<sequence length="274" mass="32320">MDEGRLGFVHRQENKHRKFNVVMNDVIKSRWETYDEYITKEKLRVDHRFQKSKMLIRRALVRQKVLQRCLKLRQETVNKRHISPNFGKYGGKPLVAFSRDIDAYIADNHPKMRRFRKIRKLIDDSIESGAILDENRAYQKVQTYFKERLETMGIEPPVRKEKKQEETEEKKKDYSRYGVPKLPALLNPFMVSQTIQADGKVKEQLTSEMENLDTKISKQDGDIKIVETTEIPPSLYKSKSKGTLRLPPIQPTKALVQKKIAQEMFNVSFFKYLL</sequence>
<dbReference type="AlphaFoldDB" id="A0ABD3WA78"/>
<protein>
    <submittedName>
        <fullName evidence="2">Uncharacterized protein</fullName>
    </submittedName>
</protein>
<dbReference type="EMBL" id="JBJQND010000007">
    <property type="protein sequence ID" value="KAL3870777.1"/>
    <property type="molecule type" value="Genomic_DNA"/>
</dbReference>
<evidence type="ECO:0000313" key="3">
    <source>
        <dbReference type="Proteomes" id="UP001634394"/>
    </source>
</evidence>
<name>A0ABD3WA78_SINWO</name>
<reference evidence="2 3" key="1">
    <citation type="submission" date="2024-11" db="EMBL/GenBank/DDBJ databases">
        <title>Chromosome-level genome assembly of the freshwater bivalve Anodonta woodiana.</title>
        <authorList>
            <person name="Chen X."/>
        </authorList>
    </citation>
    <scope>NUCLEOTIDE SEQUENCE [LARGE SCALE GENOMIC DNA]</scope>
    <source>
        <strain evidence="2">MN2024</strain>
        <tissue evidence="2">Gills</tissue>
    </source>
</reference>